<dbReference type="Proteomes" id="UP001500979">
    <property type="component" value="Unassembled WGS sequence"/>
</dbReference>
<proteinExistence type="predicted"/>
<keyword evidence="2" id="KW-1185">Reference proteome</keyword>
<sequence length="93" mass="10087">MPAWLHSGQIPWGADSIAAGRGAVLLVHHLRDRCAFWNESTAERGSQPVRVLNRVAAPVVGNVVRTGTIQEAVTIRAPDRCPRCNARPASHDD</sequence>
<evidence type="ECO:0000313" key="1">
    <source>
        <dbReference type="EMBL" id="GAA2777789.1"/>
    </source>
</evidence>
<organism evidence="1 2">
    <name type="scientific">Saccharopolyspora taberi</name>
    <dbReference type="NCBI Taxonomy" id="60895"/>
    <lineage>
        <taxon>Bacteria</taxon>
        <taxon>Bacillati</taxon>
        <taxon>Actinomycetota</taxon>
        <taxon>Actinomycetes</taxon>
        <taxon>Pseudonocardiales</taxon>
        <taxon>Pseudonocardiaceae</taxon>
        <taxon>Saccharopolyspora</taxon>
    </lineage>
</organism>
<reference evidence="1 2" key="1">
    <citation type="journal article" date="2019" name="Int. J. Syst. Evol. Microbiol.">
        <title>The Global Catalogue of Microorganisms (GCM) 10K type strain sequencing project: providing services to taxonomists for standard genome sequencing and annotation.</title>
        <authorList>
            <consortium name="The Broad Institute Genomics Platform"/>
            <consortium name="The Broad Institute Genome Sequencing Center for Infectious Disease"/>
            <person name="Wu L."/>
            <person name="Ma J."/>
        </authorList>
    </citation>
    <scope>NUCLEOTIDE SEQUENCE [LARGE SCALE GENOMIC DNA]</scope>
    <source>
        <strain evidence="1 2">JCM 9383</strain>
    </source>
</reference>
<protein>
    <submittedName>
        <fullName evidence="1">Uncharacterized protein</fullName>
    </submittedName>
</protein>
<accession>A0ABN3V4J6</accession>
<evidence type="ECO:0000313" key="2">
    <source>
        <dbReference type="Proteomes" id="UP001500979"/>
    </source>
</evidence>
<comment type="caution">
    <text evidence="1">The sequence shown here is derived from an EMBL/GenBank/DDBJ whole genome shotgun (WGS) entry which is preliminary data.</text>
</comment>
<name>A0ABN3V4J6_9PSEU</name>
<gene>
    <name evidence="1" type="ORF">GCM10010470_08630</name>
</gene>
<dbReference type="EMBL" id="BAAAUX010000004">
    <property type="protein sequence ID" value="GAA2777789.1"/>
    <property type="molecule type" value="Genomic_DNA"/>
</dbReference>